<organism evidence="10 11">
    <name type="scientific">Candidatus Acidiferrum panamense</name>
    <dbReference type="NCBI Taxonomy" id="2741543"/>
    <lineage>
        <taxon>Bacteria</taxon>
        <taxon>Pseudomonadati</taxon>
        <taxon>Acidobacteriota</taxon>
        <taxon>Terriglobia</taxon>
        <taxon>Candidatus Acidiferrales</taxon>
        <taxon>Candidatus Acidiferrum</taxon>
    </lineage>
</organism>
<dbReference type="GO" id="GO:0044874">
    <property type="term" value="P:lipoprotein localization to outer membrane"/>
    <property type="evidence" value="ECO:0007669"/>
    <property type="project" value="TreeGrafter"/>
</dbReference>
<evidence type="ECO:0000259" key="9">
    <source>
        <dbReference type="Pfam" id="PF12704"/>
    </source>
</evidence>
<dbReference type="PANTHER" id="PTHR30489">
    <property type="entry name" value="LIPOPROTEIN-RELEASING SYSTEM TRANSMEMBRANE PROTEIN LOLE"/>
    <property type="match status" value="1"/>
</dbReference>
<feature type="transmembrane region" description="Helical" evidence="7">
    <location>
        <begin position="320"/>
        <end position="346"/>
    </location>
</feature>
<comment type="subcellular location">
    <subcellularLocation>
        <location evidence="1">Cell membrane</location>
        <topology evidence="1">Multi-pass membrane protein</topology>
    </subcellularLocation>
</comment>
<keyword evidence="11" id="KW-1185">Reference proteome</keyword>
<dbReference type="AlphaFoldDB" id="A0A7V8SW67"/>
<dbReference type="EMBL" id="JACDQQ010000624">
    <property type="protein sequence ID" value="MBA0084583.1"/>
    <property type="molecule type" value="Genomic_DNA"/>
</dbReference>
<sequence>MRFEWFVAQRYLRSPYRPAVLRLVTLLSVLGVAAGVATLVIALSMNTGFRETLQDRLLGVTAHISLTRPGSGGIKNYGEMARKLADLPGVRSVTPAVYQTVLLSFAGEARGVVTKGVDPERERKSDEALERVISGKLDFSPDRDGIEALLIGKQLAEEWKISPGDYVTITSPQGRLTPFGLIPRTRRFRVTGIFDSGFYDYDENWCFMTLSAAESLAGAGDLVNVLEFRLNHPERATEIAREVERAAGPGFSATTWMEENRALFRALRLEKLVTAIFIGLITFVAGLNILVVLSMTVTDKARDIAVLRSLGARREQIRKVFLWQGISIGAVGTLAGLTLGYAFSFISGSYHLIPLDPQVYAVPYVPFHPSLFDGLWITAVAMGISVAATILPARAAVGLLPVEILRFE</sequence>
<name>A0A7V8SW67_9BACT</name>
<dbReference type="InterPro" id="IPR051447">
    <property type="entry name" value="Lipoprotein-release_system"/>
</dbReference>
<feature type="transmembrane region" description="Helical" evidence="7">
    <location>
        <begin position="272"/>
        <end position="299"/>
    </location>
</feature>
<evidence type="ECO:0000256" key="5">
    <source>
        <dbReference type="ARBA" id="ARBA00022989"/>
    </source>
</evidence>
<evidence type="ECO:0000256" key="4">
    <source>
        <dbReference type="ARBA" id="ARBA00022692"/>
    </source>
</evidence>
<proteinExistence type="inferred from homology"/>
<evidence type="ECO:0000256" key="3">
    <source>
        <dbReference type="ARBA" id="ARBA00022475"/>
    </source>
</evidence>
<comment type="caution">
    <text evidence="10">The sequence shown here is derived from an EMBL/GenBank/DDBJ whole genome shotgun (WGS) entry which is preliminary data.</text>
</comment>
<dbReference type="Pfam" id="PF12704">
    <property type="entry name" value="MacB_PCD"/>
    <property type="match status" value="1"/>
</dbReference>
<feature type="transmembrane region" description="Helical" evidence="7">
    <location>
        <begin position="375"/>
        <end position="397"/>
    </location>
</feature>
<evidence type="ECO:0000256" key="7">
    <source>
        <dbReference type="SAM" id="Phobius"/>
    </source>
</evidence>
<evidence type="ECO:0000313" key="10">
    <source>
        <dbReference type="EMBL" id="MBA0084583.1"/>
    </source>
</evidence>
<reference evidence="10" key="1">
    <citation type="submission" date="2020-06" db="EMBL/GenBank/DDBJ databases">
        <title>Legume-microbial interactions unlock mineral nutrients during tropical forest succession.</title>
        <authorList>
            <person name="Epihov D.Z."/>
        </authorList>
    </citation>
    <scope>NUCLEOTIDE SEQUENCE [LARGE SCALE GENOMIC DNA]</scope>
    <source>
        <strain evidence="10">Pan2503</strain>
    </source>
</reference>
<dbReference type="InterPro" id="IPR003838">
    <property type="entry name" value="ABC3_permease_C"/>
</dbReference>
<dbReference type="PANTHER" id="PTHR30489:SF0">
    <property type="entry name" value="LIPOPROTEIN-RELEASING SYSTEM TRANSMEMBRANE PROTEIN LOLE"/>
    <property type="match status" value="1"/>
</dbReference>
<feature type="transmembrane region" description="Helical" evidence="7">
    <location>
        <begin position="20"/>
        <end position="45"/>
    </location>
</feature>
<evidence type="ECO:0000256" key="2">
    <source>
        <dbReference type="ARBA" id="ARBA00005236"/>
    </source>
</evidence>
<evidence type="ECO:0000259" key="8">
    <source>
        <dbReference type="Pfam" id="PF02687"/>
    </source>
</evidence>
<dbReference type="GO" id="GO:0098797">
    <property type="term" value="C:plasma membrane protein complex"/>
    <property type="evidence" value="ECO:0007669"/>
    <property type="project" value="TreeGrafter"/>
</dbReference>
<accession>A0A7V8SW67</accession>
<dbReference type="InterPro" id="IPR025857">
    <property type="entry name" value="MacB_PCD"/>
</dbReference>
<gene>
    <name evidence="10" type="ORF">HRJ53_06285</name>
</gene>
<evidence type="ECO:0000256" key="6">
    <source>
        <dbReference type="ARBA" id="ARBA00023136"/>
    </source>
</evidence>
<keyword evidence="4 7" id="KW-0812">Transmembrane</keyword>
<keyword evidence="3" id="KW-1003">Cell membrane</keyword>
<evidence type="ECO:0000256" key="1">
    <source>
        <dbReference type="ARBA" id="ARBA00004651"/>
    </source>
</evidence>
<evidence type="ECO:0000313" key="11">
    <source>
        <dbReference type="Proteomes" id="UP000567293"/>
    </source>
</evidence>
<dbReference type="Proteomes" id="UP000567293">
    <property type="component" value="Unassembled WGS sequence"/>
</dbReference>
<feature type="domain" description="MacB-like periplasmic core" evidence="9">
    <location>
        <begin position="25"/>
        <end position="245"/>
    </location>
</feature>
<feature type="domain" description="ABC3 transporter permease C-terminal" evidence="8">
    <location>
        <begin position="276"/>
        <end position="397"/>
    </location>
</feature>
<keyword evidence="5 7" id="KW-1133">Transmembrane helix</keyword>
<dbReference type="Pfam" id="PF02687">
    <property type="entry name" value="FtsX"/>
    <property type="match status" value="1"/>
</dbReference>
<protein>
    <submittedName>
        <fullName evidence="10">ABC transporter permease</fullName>
    </submittedName>
</protein>
<keyword evidence="6 7" id="KW-0472">Membrane</keyword>
<comment type="similarity">
    <text evidence="2">Belongs to the ABC-4 integral membrane protein family. LolC/E subfamily.</text>
</comment>